<organism evidence="1 2">
    <name type="scientific">Caenimonas aquaedulcis</name>
    <dbReference type="NCBI Taxonomy" id="2793270"/>
    <lineage>
        <taxon>Bacteria</taxon>
        <taxon>Pseudomonadati</taxon>
        <taxon>Pseudomonadota</taxon>
        <taxon>Betaproteobacteria</taxon>
        <taxon>Burkholderiales</taxon>
        <taxon>Comamonadaceae</taxon>
        <taxon>Caenimonas</taxon>
    </lineage>
</organism>
<protein>
    <recommendedName>
        <fullName evidence="3">Piwi domain-containing protein</fullName>
    </recommendedName>
</protein>
<evidence type="ECO:0008006" key="3">
    <source>
        <dbReference type="Google" id="ProtNLM"/>
    </source>
</evidence>
<dbReference type="RefSeq" id="WP_196988244.1">
    <property type="nucleotide sequence ID" value="NZ_JADWYS010000001.1"/>
</dbReference>
<dbReference type="SUPFAM" id="SSF53098">
    <property type="entry name" value="Ribonuclease H-like"/>
    <property type="match status" value="1"/>
</dbReference>
<accession>A0A931H875</accession>
<keyword evidence="2" id="KW-1185">Reference proteome</keyword>
<dbReference type="GO" id="GO:0003676">
    <property type="term" value="F:nucleic acid binding"/>
    <property type="evidence" value="ECO:0007669"/>
    <property type="project" value="InterPro"/>
</dbReference>
<proteinExistence type="predicted"/>
<dbReference type="InterPro" id="IPR012337">
    <property type="entry name" value="RNaseH-like_sf"/>
</dbReference>
<dbReference type="EMBL" id="JADWYS010000001">
    <property type="protein sequence ID" value="MBG9390509.1"/>
    <property type="molecule type" value="Genomic_DNA"/>
</dbReference>
<name>A0A931H875_9BURK</name>
<dbReference type="Gene3D" id="3.30.420.10">
    <property type="entry name" value="Ribonuclease H-like superfamily/Ribonuclease H"/>
    <property type="match status" value="1"/>
</dbReference>
<comment type="caution">
    <text evidence="1">The sequence shown here is derived from an EMBL/GenBank/DDBJ whole genome shotgun (WGS) entry which is preliminary data.</text>
</comment>
<evidence type="ECO:0000313" key="2">
    <source>
        <dbReference type="Proteomes" id="UP000651050"/>
    </source>
</evidence>
<dbReference type="AlphaFoldDB" id="A0A931H875"/>
<gene>
    <name evidence="1" type="ORF">I5803_20935</name>
</gene>
<dbReference type="InterPro" id="IPR036397">
    <property type="entry name" value="RNaseH_sf"/>
</dbReference>
<reference evidence="1" key="1">
    <citation type="submission" date="2020-11" db="EMBL/GenBank/DDBJ databases">
        <title>Bacterial whole genome sequence for Caenimonas sp. DR4.4.</title>
        <authorList>
            <person name="Le V."/>
            <person name="Ko S.-R."/>
            <person name="Ahn C.-Y."/>
            <person name="Oh H.-M."/>
        </authorList>
    </citation>
    <scope>NUCLEOTIDE SEQUENCE</scope>
    <source>
        <strain evidence="1">DR4.4</strain>
    </source>
</reference>
<evidence type="ECO:0000313" key="1">
    <source>
        <dbReference type="EMBL" id="MBG9390509.1"/>
    </source>
</evidence>
<dbReference type="Proteomes" id="UP000651050">
    <property type="component" value="Unassembled WGS sequence"/>
</dbReference>
<sequence length="526" mass="58986">MSNTFHFLGEPLLEFGHGQTAEDPHDGLALFGPAEARQQLPDNIVLGTASGIEAWKSWCAALNAPASCIDPARHRAWPPFPGFDVAFGAKWPSPVRSYAIDAEKLSDASRKADKHDRAFAVTGLYMEQVEKLGKLDSRPALAICVVPDEVFENCRPNSIIPLSKRSDAGRSRDERSFLEQAIVDRETGQQGMFDDFEDEAVTAVRETLETFEESRSYSPDFRRQLKGRLMGLDLPVQIIKESTLHITPKVRLGEKGENPLSDRLWNFGTAIYYKCGAKPWKTPWAREGVCYVGLAYKLAENKRTACCAAQMFLDSGDGVVFVGEFGAWYSAKTGEYHLPPEKAEALLRGTIKTYQEQDGRPLKEIFLHTHSGVSLEEYKGFLKAVPEDVKLISIRVRQDRGGQRLYRYDDHPDVGKRGQYPVQRGVFWQRTNRHGLLYTNGFKARIASYDGFEIPVPLSITIQFGEGDIVQVAKDILGLTKLNYNSCQLGEGRPITIKYSDRVGEIILANPGLPPTSWKHNFKYYA</sequence>